<comment type="caution">
    <text evidence="2">The sequence shown here is derived from an EMBL/GenBank/DDBJ whole genome shotgun (WGS) entry which is preliminary data.</text>
</comment>
<evidence type="ECO:0000313" key="3">
    <source>
        <dbReference type="Proteomes" id="UP000479710"/>
    </source>
</evidence>
<dbReference type="Proteomes" id="UP000479710">
    <property type="component" value="Unassembled WGS sequence"/>
</dbReference>
<reference evidence="2 3" key="1">
    <citation type="submission" date="2019-11" db="EMBL/GenBank/DDBJ databases">
        <title>Whole genome sequence of Oryza granulata.</title>
        <authorList>
            <person name="Li W."/>
        </authorList>
    </citation>
    <scope>NUCLEOTIDE SEQUENCE [LARGE SCALE GENOMIC DNA]</scope>
    <source>
        <strain evidence="3">cv. Menghai</strain>
        <tissue evidence="2">Leaf</tissue>
    </source>
</reference>
<proteinExistence type="predicted"/>
<protein>
    <submittedName>
        <fullName evidence="2">Uncharacterized protein</fullName>
    </submittedName>
</protein>
<dbReference type="EMBL" id="SPHZ02000010">
    <property type="protein sequence ID" value="KAF0897252.1"/>
    <property type="molecule type" value="Genomic_DNA"/>
</dbReference>
<feature type="compositionally biased region" description="Low complexity" evidence="1">
    <location>
        <begin position="164"/>
        <end position="182"/>
    </location>
</feature>
<accession>A0A6G1CAM4</accession>
<gene>
    <name evidence="2" type="ORF">E2562_034721</name>
</gene>
<name>A0A6G1CAM4_9ORYZ</name>
<feature type="region of interest" description="Disordered" evidence="1">
    <location>
        <begin position="157"/>
        <end position="182"/>
    </location>
</feature>
<sequence>MGQHGNIYSVSDKKHYSLTPDMKNNWIVPTHLRAGCSSSTRDTFAASLKDPITGEIISLPPLATDFSESGNLCLLSNKPSAAAVGGPEWRKHRYDIGTRDDGSGEKTIASTIVALRGNFYYSVAGLLGVLQFKPERPVFTWLTPEYWVEYPDHDGKTMAADARSSSPAATCSSSTPSTSTTT</sequence>
<dbReference type="AlphaFoldDB" id="A0A6G1CAM4"/>
<keyword evidence="3" id="KW-1185">Reference proteome</keyword>
<evidence type="ECO:0000313" key="2">
    <source>
        <dbReference type="EMBL" id="KAF0897252.1"/>
    </source>
</evidence>
<evidence type="ECO:0000256" key="1">
    <source>
        <dbReference type="SAM" id="MobiDB-lite"/>
    </source>
</evidence>
<organism evidence="2 3">
    <name type="scientific">Oryza meyeriana var. granulata</name>
    <dbReference type="NCBI Taxonomy" id="110450"/>
    <lineage>
        <taxon>Eukaryota</taxon>
        <taxon>Viridiplantae</taxon>
        <taxon>Streptophyta</taxon>
        <taxon>Embryophyta</taxon>
        <taxon>Tracheophyta</taxon>
        <taxon>Spermatophyta</taxon>
        <taxon>Magnoliopsida</taxon>
        <taxon>Liliopsida</taxon>
        <taxon>Poales</taxon>
        <taxon>Poaceae</taxon>
        <taxon>BOP clade</taxon>
        <taxon>Oryzoideae</taxon>
        <taxon>Oryzeae</taxon>
        <taxon>Oryzinae</taxon>
        <taxon>Oryza</taxon>
        <taxon>Oryza meyeriana</taxon>
    </lineage>
</organism>